<dbReference type="EMBL" id="FCOK02000054">
    <property type="protein sequence ID" value="SAL57211.1"/>
    <property type="molecule type" value="Genomic_DNA"/>
</dbReference>
<name>A0A158IMB1_9BURK</name>
<evidence type="ECO:0000313" key="1">
    <source>
        <dbReference type="EMBL" id="SAL57211.1"/>
    </source>
</evidence>
<proteinExistence type="predicted"/>
<evidence type="ECO:0008006" key="3">
    <source>
        <dbReference type="Google" id="ProtNLM"/>
    </source>
</evidence>
<reference evidence="1 2" key="1">
    <citation type="submission" date="2016-01" db="EMBL/GenBank/DDBJ databases">
        <authorList>
            <person name="Oliw E.H."/>
        </authorList>
    </citation>
    <scope>NUCLEOTIDE SEQUENCE [LARGE SCALE GENOMIC DNA]</scope>
    <source>
        <strain evidence="1">LMG 27134</strain>
    </source>
</reference>
<protein>
    <recommendedName>
        <fullName evidence="3">Cytochrome c domain-containing protein</fullName>
    </recommendedName>
</protein>
<gene>
    <name evidence="1" type="ORF">AWB69_06202</name>
</gene>
<evidence type="ECO:0000313" key="2">
    <source>
        <dbReference type="Proteomes" id="UP000054683"/>
    </source>
</evidence>
<dbReference type="Proteomes" id="UP000054683">
    <property type="component" value="Unassembled WGS sequence"/>
</dbReference>
<organism evidence="1 2">
    <name type="scientific">Caballeronia udeis</name>
    <dbReference type="NCBI Taxonomy" id="1232866"/>
    <lineage>
        <taxon>Bacteria</taxon>
        <taxon>Pseudomonadati</taxon>
        <taxon>Pseudomonadota</taxon>
        <taxon>Betaproteobacteria</taxon>
        <taxon>Burkholderiales</taxon>
        <taxon>Burkholderiaceae</taxon>
        <taxon>Caballeronia</taxon>
    </lineage>
</organism>
<dbReference type="AlphaFoldDB" id="A0A158IMB1"/>
<dbReference type="OrthoDB" id="9785394at2"/>
<sequence>MPGAIVMPLEVMSASSGKIISATLSVPNGASAKVLTMQVNNLSYDAKGSIQINGGNWIDLTNANVTVLGNAKLYGGIGGGYDTISLNVPVSGAVNGSNVVNFRFNTTDGVSSGYRVLSFNLQDGSGQNLIPASAFTQDDPTQWTAPLPGASDISAGQTLWQSATLIDSPINAGQQLKAHCMDCHSASGSDLFKFNFSNNSIVVRSEYHGLTQNQGLQIASYIRSLANRYPTPGPKCRPWNPPYQPGPGLDSAPVSDWTCGAGIDAVSENDLDTLAAIFPSGINKAAIATKGQINIREIPIGFQLPDWNHWVSHIHPKDAWGDYFTNSNLNKLYAGEGTGNGTYNMKTQLATGGTPYAQGKTGDIFNDLYYWGVALGENFAPPNAGVSGSYTIPQQENLYGTVQWQLVKSWELAQDYSLEVNCPVAWVNEEQAPKAEARGWCGYWRFIFNASPQIQNFPVANSMFGSPVAHYVKANQWYYLQILLNPGSGAHNVHLPTDWQYAYGLLNNLYQSSGRPEPIRNFLYVLKGAQEMDNGVGVTNVDRGWTIRDSSPLDVWNGGQTGVWKGTSLATEQAIVGAFLSNWMDTTTSFGINTWQREGQPNAVPGETTCYWSMRSLCEIGYVHGTLSGGTVENFPTWTWNQIPLMQGEGIDKVQVNRLATWLNTAYPSGNYLSLLQN</sequence>
<accession>A0A158IMB1</accession>
<dbReference type="RefSeq" id="WP_062090498.1">
    <property type="nucleotide sequence ID" value="NZ_FCOK02000054.1"/>
</dbReference>